<keyword evidence="3" id="KW-1185">Reference proteome</keyword>
<comment type="caution">
    <text evidence="2">The sequence shown here is derived from an EMBL/GenBank/DDBJ whole genome shotgun (WGS) entry which is preliminary data.</text>
</comment>
<reference evidence="2" key="1">
    <citation type="submission" date="2023-03" db="EMBL/GenBank/DDBJ databases">
        <title>Massive genome expansion in bonnet fungi (Mycena s.s.) driven by repeated elements and novel gene families across ecological guilds.</title>
        <authorList>
            <consortium name="Lawrence Berkeley National Laboratory"/>
            <person name="Harder C.B."/>
            <person name="Miyauchi S."/>
            <person name="Viragh M."/>
            <person name="Kuo A."/>
            <person name="Thoen E."/>
            <person name="Andreopoulos B."/>
            <person name="Lu D."/>
            <person name="Skrede I."/>
            <person name="Drula E."/>
            <person name="Henrissat B."/>
            <person name="Morin E."/>
            <person name="Kohler A."/>
            <person name="Barry K."/>
            <person name="LaButti K."/>
            <person name="Morin E."/>
            <person name="Salamov A."/>
            <person name="Lipzen A."/>
            <person name="Mereny Z."/>
            <person name="Hegedus B."/>
            <person name="Baldrian P."/>
            <person name="Stursova M."/>
            <person name="Weitz H."/>
            <person name="Taylor A."/>
            <person name="Grigoriev I.V."/>
            <person name="Nagy L.G."/>
            <person name="Martin F."/>
            <person name="Kauserud H."/>
        </authorList>
    </citation>
    <scope>NUCLEOTIDE SEQUENCE</scope>
    <source>
        <strain evidence="2">CBHHK182m</strain>
    </source>
</reference>
<sequence>MCKDSPAIRHAKLMTNLFVLLNQVQAIVTAQPPFEVSANLEKNLLNYGVAVLLSSHIAAYKGAIPTNTLLDILKKHRFDLPAGIESNPADFAKVIAAVQEVLTQLRAKFKKALAASLRATKNDKKIAPGPEHQNIFKLTQIFVDGTQCKVTIELCARVALMPRCRAEAQGNAKKITKAFRYVLTQDQKDHGINDYEISDAGVDSFQQEVDDLIAAGTANLASSVTSAEE</sequence>
<protein>
    <submittedName>
        <fullName evidence="2">Uncharacterized protein</fullName>
    </submittedName>
</protein>
<dbReference type="EMBL" id="JARKIB010000158">
    <property type="protein sequence ID" value="KAJ7730521.1"/>
    <property type="molecule type" value="Genomic_DNA"/>
</dbReference>
<evidence type="ECO:0000313" key="3">
    <source>
        <dbReference type="Proteomes" id="UP001215598"/>
    </source>
</evidence>
<keyword evidence="1" id="KW-0732">Signal</keyword>
<dbReference type="AlphaFoldDB" id="A0AAD7HXG6"/>
<name>A0AAD7HXG6_9AGAR</name>
<feature type="chain" id="PRO_5042209681" evidence="1">
    <location>
        <begin position="27"/>
        <end position="229"/>
    </location>
</feature>
<organism evidence="2 3">
    <name type="scientific">Mycena metata</name>
    <dbReference type="NCBI Taxonomy" id="1033252"/>
    <lineage>
        <taxon>Eukaryota</taxon>
        <taxon>Fungi</taxon>
        <taxon>Dikarya</taxon>
        <taxon>Basidiomycota</taxon>
        <taxon>Agaricomycotina</taxon>
        <taxon>Agaricomycetes</taxon>
        <taxon>Agaricomycetidae</taxon>
        <taxon>Agaricales</taxon>
        <taxon>Marasmiineae</taxon>
        <taxon>Mycenaceae</taxon>
        <taxon>Mycena</taxon>
    </lineage>
</organism>
<evidence type="ECO:0000256" key="1">
    <source>
        <dbReference type="SAM" id="SignalP"/>
    </source>
</evidence>
<proteinExistence type="predicted"/>
<gene>
    <name evidence="2" type="ORF">B0H16DRAFT_1469494</name>
</gene>
<accession>A0AAD7HXG6</accession>
<feature type="signal peptide" evidence="1">
    <location>
        <begin position="1"/>
        <end position="26"/>
    </location>
</feature>
<dbReference type="Proteomes" id="UP001215598">
    <property type="component" value="Unassembled WGS sequence"/>
</dbReference>
<evidence type="ECO:0000313" key="2">
    <source>
        <dbReference type="EMBL" id="KAJ7730521.1"/>
    </source>
</evidence>